<dbReference type="RefSeq" id="WP_230776126.1">
    <property type="nucleotide sequence ID" value="NZ_JAJNCT010000018.1"/>
</dbReference>
<evidence type="ECO:0000259" key="1">
    <source>
        <dbReference type="PROSITE" id="PS50925"/>
    </source>
</evidence>
<proteinExistence type="predicted"/>
<dbReference type="SMART" id="SM01034">
    <property type="entry name" value="BLUF"/>
    <property type="match status" value="1"/>
</dbReference>
<dbReference type="Gene3D" id="3.30.70.100">
    <property type="match status" value="1"/>
</dbReference>
<dbReference type="AlphaFoldDB" id="A0AAW4XZZ2"/>
<dbReference type="GO" id="GO:0071949">
    <property type="term" value="F:FAD binding"/>
    <property type="evidence" value="ECO:0007669"/>
    <property type="project" value="InterPro"/>
</dbReference>
<organism evidence="2 3">
    <name type="scientific">Comamonas koreensis</name>
    <dbReference type="NCBI Taxonomy" id="160825"/>
    <lineage>
        <taxon>Bacteria</taxon>
        <taxon>Pseudomonadati</taxon>
        <taxon>Pseudomonadota</taxon>
        <taxon>Betaproteobacteria</taxon>
        <taxon>Burkholderiales</taxon>
        <taxon>Comamonadaceae</taxon>
        <taxon>Comamonas</taxon>
    </lineage>
</organism>
<protein>
    <submittedName>
        <fullName evidence="2">BLUF domain-containing protein</fullName>
    </submittedName>
</protein>
<dbReference type="SUPFAM" id="SSF54975">
    <property type="entry name" value="Acylphosphatase/BLUF domain-like"/>
    <property type="match status" value="1"/>
</dbReference>
<reference evidence="2 3" key="1">
    <citation type="submission" date="2021-11" db="EMBL/GenBank/DDBJ databases">
        <title>Genome sequence.</title>
        <authorList>
            <person name="Sun Q."/>
        </authorList>
    </citation>
    <scope>NUCLEOTIDE SEQUENCE [LARGE SCALE GENOMIC DNA]</scope>
    <source>
        <strain evidence="2 3">KCTC 12005</strain>
    </source>
</reference>
<dbReference type="GO" id="GO:0009882">
    <property type="term" value="F:blue light photoreceptor activity"/>
    <property type="evidence" value="ECO:0007669"/>
    <property type="project" value="InterPro"/>
</dbReference>
<keyword evidence="3" id="KW-1185">Reference proteome</keyword>
<dbReference type="EMBL" id="JAJNCT010000018">
    <property type="protein sequence ID" value="MCD2166259.1"/>
    <property type="molecule type" value="Genomic_DNA"/>
</dbReference>
<accession>A0AAW4XZZ2</accession>
<comment type="caution">
    <text evidence="2">The sequence shown here is derived from an EMBL/GenBank/DDBJ whole genome shotgun (WGS) entry which is preliminary data.</text>
</comment>
<dbReference type="Proteomes" id="UP001199260">
    <property type="component" value="Unassembled WGS sequence"/>
</dbReference>
<dbReference type="InterPro" id="IPR007024">
    <property type="entry name" value="BLUF_domain"/>
</dbReference>
<gene>
    <name evidence="2" type="ORF">LPW39_14080</name>
</gene>
<dbReference type="Pfam" id="PF04940">
    <property type="entry name" value="BLUF"/>
    <property type="match status" value="1"/>
</dbReference>
<dbReference type="PROSITE" id="PS50925">
    <property type="entry name" value="BLUF"/>
    <property type="match status" value="1"/>
</dbReference>
<dbReference type="InterPro" id="IPR036046">
    <property type="entry name" value="Acylphosphatase-like_dom_sf"/>
</dbReference>
<sequence>MPSSLRSLLYTSKLAAGYGPTEVGRIVKQAREMNAIHGITGVLVFDGDWFAQYVEGAPEAMAVLEAHLRADPRHSDLTVIDAGISGPRRRFPNWVMGYAHSDMDSTGLDIAALSQTDAYEALERFADAVKTLDIL</sequence>
<feature type="domain" description="BLUF" evidence="1">
    <location>
        <begin position="5"/>
        <end position="97"/>
    </location>
</feature>
<evidence type="ECO:0000313" key="2">
    <source>
        <dbReference type="EMBL" id="MCD2166259.1"/>
    </source>
</evidence>
<evidence type="ECO:0000313" key="3">
    <source>
        <dbReference type="Proteomes" id="UP001199260"/>
    </source>
</evidence>
<name>A0AAW4XZZ2_9BURK</name>